<reference evidence="2" key="1">
    <citation type="submission" date="2022-11" db="UniProtKB">
        <authorList>
            <consortium name="WormBaseParasite"/>
        </authorList>
    </citation>
    <scope>IDENTIFICATION</scope>
</reference>
<evidence type="ECO:0000313" key="1">
    <source>
        <dbReference type="Proteomes" id="UP000887540"/>
    </source>
</evidence>
<evidence type="ECO:0000313" key="2">
    <source>
        <dbReference type="WBParaSite" id="ACRNAN_scaffold5403.g13851.t1"/>
    </source>
</evidence>
<dbReference type="WBParaSite" id="ACRNAN_scaffold5403.g13851.t1">
    <property type="protein sequence ID" value="ACRNAN_scaffold5403.g13851.t1"/>
    <property type="gene ID" value="ACRNAN_scaffold5403.g13851"/>
</dbReference>
<organism evidence="1 2">
    <name type="scientific">Acrobeloides nanus</name>
    <dbReference type="NCBI Taxonomy" id="290746"/>
    <lineage>
        <taxon>Eukaryota</taxon>
        <taxon>Metazoa</taxon>
        <taxon>Ecdysozoa</taxon>
        <taxon>Nematoda</taxon>
        <taxon>Chromadorea</taxon>
        <taxon>Rhabditida</taxon>
        <taxon>Tylenchina</taxon>
        <taxon>Cephalobomorpha</taxon>
        <taxon>Cephaloboidea</taxon>
        <taxon>Cephalobidae</taxon>
        <taxon>Acrobeloides</taxon>
    </lineage>
</organism>
<name>A0A914E4X1_9BILA</name>
<protein>
    <submittedName>
        <fullName evidence="2">Uncharacterized protein</fullName>
    </submittedName>
</protein>
<sequence length="76" mass="8890">MFTKVRWNWTFLSIGVDRQFHNLDLPSTYQEKDRQECMIRVSHSMWSGNPNSNVPLKLTVPLNPLVPDTKTETKTN</sequence>
<dbReference type="Proteomes" id="UP000887540">
    <property type="component" value="Unplaced"/>
</dbReference>
<keyword evidence="1" id="KW-1185">Reference proteome</keyword>
<dbReference type="AlphaFoldDB" id="A0A914E4X1"/>
<accession>A0A914E4X1</accession>
<proteinExistence type="predicted"/>